<dbReference type="GO" id="GO:0050515">
    <property type="term" value="F:4-(cytidine 5'-diphospho)-2-C-methyl-D-erythritol kinase activity"/>
    <property type="evidence" value="ECO:0007669"/>
    <property type="project" value="TreeGrafter"/>
</dbReference>
<dbReference type="STRING" id="309803.CTN_1208"/>
<name>B9K8V1_THENN</name>
<evidence type="ECO:0000256" key="3">
    <source>
        <dbReference type="ARBA" id="ARBA00022777"/>
    </source>
</evidence>
<evidence type="ECO:0000256" key="4">
    <source>
        <dbReference type="ARBA" id="ARBA00022840"/>
    </source>
</evidence>
<keyword evidence="3 6" id="KW-0418">Kinase</keyword>
<dbReference type="eggNOG" id="COG1947">
    <property type="taxonomic scope" value="Bacteria"/>
</dbReference>
<dbReference type="GO" id="GO:0005524">
    <property type="term" value="F:ATP binding"/>
    <property type="evidence" value="ECO:0007669"/>
    <property type="project" value="UniProtKB-KW"/>
</dbReference>
<dbReference type="InterPro" id="IPR020568">
    <property type="entry name" value="Ribosomal_Su5_D2-typ_SF"/>
</dbReference>
<dbReference type="SUPFAM" id="SSF54211">
    <property type="entry name" value="Ribosomal protein S5 domain 2-like"/>
    <property type="match status" value="1"/>
</dbReference>
<organism evidence="6 7">
    <name type="scientific">Thermotoga neapolitana (strain ATCC 49049 / DSM 4359 / NBRC 107923 / NS-E)</name>
    <dbReference type="NCBI Taxonomy" id="309803"/>
    <lineage>
        <taxon>Bacteria</taxon>
        <taxon>Thermotogati</taxon>
        <taxon>Thermotogota</taxon>
        <taxon>Thermotogae</taxon>
        <taxon>Thermotogales</taxon>
        <taxon>Thermotogaceae</taxon>
        <taxon>Thermotoga</taxon>
    </lineage>
</organism>
<dbReference type="InterPro" id="IPR014721">
    <property type="entry name" value="Ribsml_uS5_D2-typ_fold_subgr"/>
</dbReference>
<dbReference type="InterPro" id="IPR006204">
    <property type="entry name" value="GHMP_kinase_N_dom"/>
</dbReference>
<dbReference type="Gene3D" id="3.30.70.890">
    <property type="entry name" value="GHMP kinase, C-terminal domain"/>
    <property type="match status" value="1"/>
</dbReference>
<accession>B9K8V1</accession>
<dbReference type="KEGG" id="tna:CTN_1208"/>
<evidence type="ECO:0000259" key="5">
    <source>
        <dbReference type="Pfam" id="PF00288"/>
    </source>
</evidence>
<keyword evidence="4" id="KW-0067">ATP-binding</keyword>
<evidence type="ECO:0000256" key="1">
    <source>
        <dbReference type="ARBA" id="ARBA00022679"/>
    </source>
</evidence>
<keyword evidence="7" id="KW-1185">Reference proteome</keyword>
<dbReference type="PANTHER" id="PTHR43527:SF2">
    <property type="entry name" value="4-DIPHOSPHOCYTIDYL-2-C-METHYL-D-ERYTHRITOL KINASE, CHLOROPLASTIC"/>
    <property type="match status" value="1"/>
</dbReference>
<protein>
    <submittedName>
        <fullName evidence="6">4-diphosphocytidyl-2-C-methyl-D-erythritol kinase</fullName>
    </submittedName>
</protein>
<dbReference type="SUPFAM" id="SSF55060">
    <property type="entry name" value="GHMP Kinase, C-terminal domain"/>
    <property type="match status" value="1"/>
</dbReference>
<evidence type="ECO:0000313" key="7">
    <source>
        <dbReference type="Proteomes" id="UP000000445"/>
    </source>
</evidence>
<feature type="domain" description="GHMP kinase N-terminal" evidence="5">
    <location>
        <begin position="20"/>
        <end position="96"/>
    </location>
</feature>
<dbReference type="EMBL" id="CP000916">
    <property type="protein sequence ID" value="ACM23384.1"/>
    <property type="molecule type" value="Genomic_DNA"/>
</dbReference>
<dbReference type="Gene3D" id="3.30.230.10">
    <property type="match status" value="1"/>
</dbReference>
<gene>
    <name evidence="6" type="ordered locus">CTN_1208</name>
</gene>
<dbReference type="PANTHER" id="PTHR43527">
    <property type="entry name" value="4-DIPHOSPHOCYTIDYL-2-C-METHYL-D-ERYTHRITOL KINASE, CHLOROPLASTIC"/>
    <property type="match status" value="1"/>
</dbReference>
<evidence type="ECO:0000313" key="6">
    <source>
        <dbReference type="EMBL" id="ACM23384.1"/>
    </source>
</evidence>
<dbReference type="AlphaFoldDB" id="B9K8V1"/>
<keyword evidence="2" id="KW-0547">Nucleotide-binding</keyword>
<dbReference type="HOGENOM" id="CLU_053057_2_0_0"/>
<dbReference type="Proteomes" id="UP000000445">
    <property type="component" value="Chromosome"/>
</dbReference>
<keyword evidence="1" id="KW-0808">Transferase</keyword>
<evidence type="ECO:0000256" key="2">
    <source>
        <dbReference type="ARBA" id="ARBA00022741"/>
    </source>
</evidence>
<sequence length="222" mass="24790">MEICKEGFFLESNVDLPEKNTIRKAYEIFREETKLEFGLKVKLEKRIPIGSGLGGGSSNAATVLKYLGKQFNVPFEKLVEMAISVGSDVPFFLYGGTAVVKGKGEIVEKLQDITGYSVDLFVPLVSSSTKEMYSLLTPDMYGKGPGNIEELHRAYLERDYEKIKKLSYNVFERIFLEKHPDVLQDLKKFGEGSILKMMTGSGSAFFALYPSNEGKYLFTGGV</sequence>
<dbReference type="Pfam" id="PF00288">
    <property type="entry name" value="GHMP_kinases_N"/>
    <property type="match status" value="1"/>
</dbReference>
<dbReference type="InterPro" id="IPR036554">
    <property type="entry name" value="GHMP_kinase_C_sf"/>
</dbReference>
<reference evidence="6 7" key="1">
    <citation type="journal article" date="2009" name="Biosci. Biotechnol. Biochem.">
        <title>WeGAS: a web-based microbial genome annotation system.</title>
        <authorList>
            <person name="Lee D."/>
            <person name="Seo H."/>
            <person name="Park C."/>
            <person name="Park K."/>
        </authorList>
    </citation>
    <scope>NUCLEOTIDE SEQUENCE [LARGE SCALE GENOMIC DNA]</scope>
    <source>
        <strain evidence="7">ATCC 49049 / DSM 4359 / NBRC 107923 / NS-E</strain>
    </source>
</reference>
<proteinExistence type="predicted"/>